<feature type="transmembrane region" description="Helical" evidence="7">
    <location>
        <begin position="52"/>
        <end position="72"/>
    </location>
</feature>
<feature type="transmembrane region" description="Helical" evidence="7">
    <location>
        <begin position="225"/>
        <end position="249"/>
    </location>
</feature>
<evidence type="ECO:0000256" key="1">
    <source>
        <dbReference type="ARBA" id="ARBA00004651"/>
    </source>
</evidence>
<evidence type="ECO:0000256" key="4">
    <source>
        <dbReference type="ARBA" id="ARBA00022692"/>
    </source>
</evidence>
<gene>
    <name evidence="9" type="ORF">PS467_39000</name>
</gene>
<dbReference type="PANTHER" id="PTHR43045">
    <property type="entry name" value="SHIKIMATE TRANSPORTER"/>
    <property type="match status" value="1"/>
</dbReference>
<evidence type="ECO:0000256" key="2">
    <source>
        <dbReference type="ARBA" id="ARBA00022448"/>
    </source>
</evidence>
<evidence type="ECO:0000256" key="3">
    <source>
        <dbReference type="ARBA" id="ARBA00022475"/>
    </source>
</evidence>
<feature type="transmembrane region" description="Helical" evidence="7">
    <location>
        <begin position="183"/>
        <end position="204"/>
    </location>
</feature>
<dbReference type="Pfam" id="PF07690">
    <property type="entry name" value="MFS_1"/>
    <property type="match status" value="1"/>
</dbReference>
<feature type="transmembrane region" description="Helical" evidence="7">
    <location>
        <begin position="84"/>
        <end position="108"/>
    </location>
</feature>
<dbReference type="PROSITE" id="PS00217">
    <property type="entry name" value="SUGAR_TRANSPORT_2"/>
    <property type="match status" value="1"/>
</dbReference>
<dbReference type="InterPro" id="IPR005829">
    <property type="entry name" value="Sugar_transporter_CS"/>
</dbReference>
<dbReference type="InterPro" id="IPR011701">
    <property type="entry name" value="MFS"/>
</dbReference>
<dbReference type="Gene3D" id="1.20.1250.20">
    <property type="entry name" value="MFS general substrate transporter like domains"/>
    <property type="match status" value="1"/>
</dbReference>
<reference evidence="9 10" key="1">
    <citation type="submission" date="2023-02" db="EMBL/GenBank/DDBJ databases">
        <title>Streptomyces sp. SCA4-21 with antifungal activity against Fusarium oxysporum f. sp. cubense, Streptomyces sp. SCA2-17 with antifungal activity against Fusarium oxysporum f. sp. cubense.</title>
        <authorList>
            <person name="Qi D."/>
        </authorList>
    </citation>
    <scope>NUCLEOTIDE SEQUENCE [LARGE SCALE GENOMIC DNA]</scope>
    <source>
        <strain evidence="9 10">SCA4-21</strain>
    </source>
</reference>
<evidence type="ECO:0000313" key="9">
    <source>
        <dbReference type="EMBL" id="WNF00902.1"/>
    </source>
</evidence>
<keyword evidence="10" id="KW-1185">Reference proteome</keyword>
<dbReference type="EMBL" id="CP117522">
    <property type="protein sequence ID" value="WNF00902.1"/>
    <property type="molecule type" value="Genomic_DNA"/>
</dbReference>
<feature type="transmembrane region" description="Helical" evidence="7">
    <location>
        <begin position="363"/>
        <end position="384"/>
    </location>
</feature>
<organism evidence="9 10">
    <name type="scientific">Streptomyces luomodiensis</name>
    <dbReference type="NCBI Taxonomy" id="3026192"/>
    <lineage>
        <taxon>Bacteria</taxon>
        <taxon>Bacillati</taxon>
        <taxon>Actinomycetota</taxon>
        <taxon>Actinomycetes</taxon>
        <taxon>Kitasatosporales</taxon>
        <taxon>Streptomycetaceae</taxon>
        <taxon>Streptomyces</taxon>
    </lineage>
</organism>
<dbReference type="SUPFAM" id="SSF103473">
    <property type="entry name" value="MFS general substrate transporter"/>
    <property type="match status" value="1"/>
</dbReference>
<protein>
    <submittedName>
        <fullName evidence="9">MFS transporter</fullName>
    </submittedName>
</protein>
<dbReference type="Proteomes" id="UP001305606">
    <property type="component" value="Chromosome"/>
</dbReference>
<dbReference type="InterPro" id="IPR020846">
    <property type="entry name" value="MFS_dom"/>
</dbReference>
<keyword evidence="3" id="KW-1003">Cell membrane</keyword>
<feature type="transmembrane region" description="Helical" evidence="7">
    <location>
        <begin position="149"/>
        <end position="171"/>
    </location>
</feature>
<keyword evidence="5 7" id="KW-1133">Transmembrane helix</keyword>
<evidence type="ECO:0000256" key="6">
    <source>
        <dbReference type="ARBA" id="ARBA00023136"/>
    </source>
</evidence>
<proteinExistence type="predicted"/>
<keyword evidence="4 7" id="KW-0812">Transmembrane</keyword>
<evidence type="ECO:0000256" key="7">
    <source>
        <dbReference type="SAM" id="Phobius"/>
    </source>
</evidence>
<feature type="transmembrane region" description="Helical" evidence="7">
    <location>
        <begin position="269"/>
        <end position="291"/>
    </location>
</feature>
<evidence type="ECO:0000313" key="10">
    <source>
        <dbReference type="Proteomes" id="UP001305606"/>
    </source>
</evidence>
<feature type="transmembrane region" description="Helical" evidence="7">
    <location>
        <begin position="298"/>
        <end position="318"/>
    </location>
</feature>
<keyword evidence="2" id="KW-0813">Transport</keyword>
<accession>A0ABY9V8G3</accession>
<comment type="subcellular location">
    <subcellularLocation>
        <location evidence="1">Cell membrane</location>
        <topology evidence="1">Multi-pass membrane protein</topology>
    </subcellularLocation>
</comment>
<dbReference type="PANTHER" id="PTHR43045:SF1">
    <property type="entry name" value="SHIKIMATE TRANSPORTER"/>
    <property type="match status" value="1"/>
</dbReference>
<name>A0ABY9V8G3_9ACTN</name>
<dbReference type="CDD" id="cd17369">
    <property type="entry name" value="MFS_ShiA_like"/>
    <property type="match status" value="1"/>
</dbReference>
<sequence>MNTERRQLRRVAVASLVGTMVEWYDFYIYGTAAALALGDLFFPSLSPTARTLSAFATFAIGFLARPLGGIVFGHLGDRVGRKHVLIVTLLLMGFSTFAIGLLPTYAAIGIAAPILLTALRFLQGLAVGGEWGGAVLLGVERAPARRRTFYGSFAQVGSPLGLLLAAGVFALVETLSADAVRTWGWRIPFLLSAVLIAIGQFVRARVEEVQVPRQQDKGRLPLGTVLRDHWVAVVLGTGAIIVTLTGFYLSTTFLTSYGTEHLGFSSNELLIGTMLVAVVQIVSLPTAAVLADRRGRQPVILVGTLATAALSVPLFSLASTGSVVLLWLGMILFNLGRSLVYGPLPAFAAALFPADVRFTGISLCYQLAGILGGGLAPLGAVALAGQGGQYLPVALFLAATGLLSAGCVFMIGRRVDHLADPAPQKELVA</sequence>
<feature type="transmembrane region" description="Helical" evidence="7">
    <location>
        <begin position="324"/>
        <end position="351"/>
    </location>
</feature>
<feature type="transmembrane region" description="Helical" evidence="7">
    <location>
        <begin position="390"/>
        <end position="411"/>
    </location>
</feature>
<feature type="domain" description="Major facilitator superfamily (MFS) profile" evidence="8">
    <location>
        <begin position="11"/>
        <end position="416"/>
    </location>
</feature>
<dbReference type="RefSeq" id="WP_311039248.1">
    <property type="nucleotide sequence ID" value="NZ_CP117522.1"/>
</dbReference>
<evidence type="ECO:0000256" key="5">
    <source>
        <dbReference type="ARBA" id="ARBA00022989"/>
    </source>
</evidence>
<dbReference type="InterPro" id="IPR036259">
    <property type="entry name" value="MFS_trans_sf"/>
</dbReference>
<feature type="transmembrane region" description="Helical" evidence="7">
    <location>
        <begin position="114"/>
        <end position="137"/>
    </location>
</feature>
<evidence type="ECO:0000259" key="8">
    <source>
        <dbReference type="PROSITE" id="PS50850"/>
    </source>
</evidence>
<keyword evidence="6 7" id="KW-0472">Membrane</keyword>
<dbReference type="PROSITE" id="PS50850">
    <property type="entry name" value="MFS"/>
    <property type="match status" value="1"/>
</dbReference>